<evidence type="ECO:0000313" key="2">
    <source>
        <dbReference type="Proteomes" id="UP000030653"/>
    </source>
</evidence>
<organism evidence="1 2">
    <name type="scientific">Dacryopinax primogenitus (strain DJM 731)</name>
    <name type="common">Brown rot fungus</name>
    <dbReference type="NCBI Taxonomy" id="1858805"/>
    <lineage>
        <taxon>Eukaryota</taxon>
        <taxon>Fungi</taxon>
        <taxon>Dikarya</taxon>
        <taxon>Basidiomycota</taxon>
        <taxon>Agaricomycotina</taxon>
        <taxon>Dacrymycetes</taxon>
        <taxon>Dacrymycetales</taxon>
        <taxon>Dacrymycetaceae</taxon>
        <taxon>Dacryopinax</taxon>
    </lineage>
</organism>
<dbReference type="Proteomes" id="UP000030653">
    <property type="component" value="Unassembled WGS sequence"/>
</dbReference>
<dbReference type="AlphaFoldDB" id="M5G326"/>
<dbReference type="RefSeq" id="XP_040627144.1">
    <property type="nucleotide sequence ID" value="XM_040773157.1"/>
</dbReference>
<dbReference type="PANTHER" id="PTHR21310">
    <property type="entry name" value="AMINOGLYCOSIDE PHOSPHOTRANSFERASE-RELATED-RELATED"/>
    <property type="match status" value="1"/>
</dbReference>
<dbReference type="Gene3D" id="3.90.1200.10">
    <property type="match status" value="1"/>
</dbReference>
<keyword evidence="2" id="KW-1185">Reference proteome</keyword>
<dbReference type="STRING" id="1858805.M5G326"/>
<accession>M5G326</accession>
<proteinExistence type="predicted"/>
<dbReference type="GeneID" id="63688219"/>
<reference evidence="1 2" key="1">
    <citation type="journal article" date="2012" name="Science">
        <title>The Paleozoic origin of enzymatic lignin decomposition reconstructed from 31 fungal genomes.</title>
        <authorList>
            <person name="Floudas D."/>
            <person name="Binder M."/>
            <person name="Riley R."/>
            <person name="Barry K."/>
            <person name="Blanchette R.A."/>
            <person name="Henrissat B."/>
            <person name="Martinez A.T."/>
            <person name="Otillar R."/>
            <person name="Spatafora J.W."/>
            <person name="Yadav J.S."/>
            <person name="Aerts A."/>
            <person name="Benoit I."/>
            <person name="Boyd A."/>
            <person name="Carlson A."/>
            <person name="Copeland A."/>
            <person name="Coutinho P.M."/>
            <person name="de Vries R.P."/>
            <person name="Ferreira P."/>
            <person name="Findley K."/>
            <person name="Foster B."/>
            <person name="Gaskell J."/>
            <person name="Glotzer D."/>
            <person name="Gorecki P."/>
            <person name="Heitman J."/>
            <person name="Hesse C."/>
            <person name="Hori C."/>
            <person name="Igarashi K."/>
            <person name="Jurgens J.A."/>
            <person name="Kallen N."/>
            <person name="Kersten P."/>
            <person name="Kohler A."/>
            <person name="Kuees U."/>
            <person name="Kumar T.K.A."/>
            <person name="Kuo A."/>
            <person name="LaButti K."/>
            <person name="Larrondo L.F."/>
            <person name="Lindquist E."/>
            <person name="Ling A."/>
            <person name="Lombard V."/>
            <person name="Lucas S."/>
            <person name="Lundell T."/>
            <person name="Martin R."/>
            <person name="McLaughlin D.J."/>
            <person name="Morgenstern I."/>
            <person name="Morin E."/>
            <person name="Murat C."/>
            <person name="Nagy L.G."/>
            <person name="Nolan M."/>
            <person name="Ohm R.A."/>
            <person name="Patyshakuliyeva A."/>
            <person name="Rokas A."/>
            <person name="Ruiz-Duenas F.J."/>
            <person name="Sabat G."/>
            <person name="Salamov A."/>
            <person name="Samejima M."/>
            <person name="Schmutz J."/>
            <person name="Slot J.C."/>
            <person name="St John F."/>
            <person name="Stenlid J."/>
            <person name="Sun H."/>
            <person name="Sun S."/>
            <person name="Syed K."/>
            <person name="Tsang A."/>
            <person name="Wiebenga A."/>
            <person name="Young D."/>
            <person name="Pisabarro A."/>
            <person name="Eastwood D.C."/>
            <person name="Martin F."/>
            <person name="Cullen D."/>
            <person name="Grigoriev I.V."/>
            <person name="Hibbett D.S."/>
        </authorList>
    </citation>
    <scope>NUCLEOTIDE SEQUENCE [LARGE SCALE GENOMIC DNA]</scope>
    <source>
        <strain evidence="1 2">DJM-731 SS1</strain>
    </source>
</reference>
<gene>
    <name evidence="1" type="ORF">DACRYDRAFT_23215</name>
</gene>
<dbReference type="InterPro" id="IPR011009">
    <property type="entry name" value="Kinase-like_dom_sf"/>
</dbReference>
<sequence>MTRGVSSPTASLRRPQVIPDAWTSFEGIIESEAHTDGAVIKDDAIVALIQLGVCLPALAYAAYVATNEQHPPTVTHLAYGQWTKLYLITFKSGRNLVARIPRETDKYGDGGGDTSGYLDQRIESEVATLAYLHRFMPDFPSPGVWAWNNDANNPAGVPYLLLDYLEGESLDVVWRDNASQRSAILADLASHYVKLARPCLFSSFGMITFKRDDLHTQVEHGRDDGELQIEDFIVGPYLSEARYSNRPRGEEAALPRVSTTSVQELWKQLLKSEAARHDLENWKNDQEVTTEDVRTAASLILRLISARPLSPNLAKPCLVIGDFAWRNIICNPVTGRIIGFIDLQGVAVLPRFMLARYPDDISSIHSATHQWLTTTGGFPWMPPDDTSQIMEAPECGQEGVDWQAGLRKAMKEELVYRKEFRLHLSRNHPLFQERFWREAQHPLKLHFLLVYGIQEWIFRTEWLSRQSRLCLQ</sequence>
<dbReference type="OMA" id="EWIFRTE"/>
<protein>
    <submittedName>
        <fullName evidence="1">Uncharacterized protein</fullName>
    </submittedName>
</protein>
<name>M5G326_DACPD</name>
<dbReference type="OrthoDB" id="10003767at2759"/>
<evidence type="ECO:0000313" key="1">
    <source>
        <dbReference type="EMBL" id="EJU00247.1"/>
    </source>
</evidence>
<dbReference type="HOGENOM" id="CLU_046154_0_0_1"/>
<dbReference type="SUPFAM" id="SSF56112">
    <property type="entry name" value="Protein kinase-like (PK-like)"/>
    <property type="match status" value="1"/>
</dbReference>
<dbReference type="InterPro" id="IPR051678">
    <property type="entry name" value="AGP_Transferase"/>
</dbReference>
<dbReference type="PANTHER" id="PTHR21310:SF15">
    <property type="entry name" value="AMINOGLYCOSIDE PHOSPHOTRANSFERASE DOMAIN-CONTAINING PROTEIN"/>
    <property type="match status" value="1"/>
</dbReference>
<dbReference type="EMBL" id="JH795867">
    <property type="protein sequence ID" value="EJU00247.1"/>
    <property type="molecule type" value="Genomic_DNA"/>
</dbReference>